<accession>A0A8X6VVV7</accession>
<proteinExistence type="predicted"/>
<dbReference type="AlphaFoldDB" id="A0A8X6VVV7"/>
<dbReference type="GO" id="GO:0003676">
    <property type="term" value="F:nucleic acid binding"/>
    <property type="evidence" value="ECO:0007669"/>
    <property type="project" value="InterPro"/>
</dbReference>
<dbReference type="EMBL" id="BMAU01021363">
    <property type="protein sequence ID" value="GFY23365.1"/>
    <property type="molecule type" value="Genomic_DNA"/>
</dbReference>
<dbReference type="Gene3D" id="3.30.420.10">
    <property type="entry name" value="Ribonuclease H-like superfamily/Ribonuclease H"/>
    <property type="match status" value="1"/>
</dbReference>
<reference evidence="1" key="1">
    <citation type="submission" date="2020-08" db="EMBL/GenBank/DDBJ databases">
        <title>Multicomponent nature underlies the extraordinary mechanical properties of spider dragline silk.</title>
        <authorList>
            <person name="Kono N."/>
            <person name="Nakamura H."/>
            <person name="Mori M."/>
            <person name="Yoshida Y."/>
            <person name="Ohtoshi R."/>
            <person name="Malay A.D."/>
            <person name="Moran D.A.P."/>
            <person name="Tomita M."/>
            <person name="Numata K."/>
            <person name="Arakawa K."/>
        </authorList>
    </citation>
    <scope>NUCLEOTIDE SEQUENCE</scope>
</reference>
<evidence type="ECO:0000313" key="2">
    <source>
        <dbReference type="Proteomes" id="UP000887159"/>
    </source>
</evidence>
<organism evidence="1 2">
    <name type="scientific">Trichonephila clavipes</name>
    <name type="common">Golden silk orbweaver</name>
    <name type="synonym">Nephila clavipes</name>
    <dbReference type="NCBI Taxonomy" id="2585209"/>
    <lineage>
        <taxon>Eukaryota</taxon>
        <taxon>Metazoa</taxon>
        <taxon>Ecdysozoa</taxon>
        <taxon>Arthropoda</taxon>
        <taxon>Chelicerata</taxon>
        <taxon>Arachnida</taxon>
        <taxon>Araneae</taxon>
        <taxon>Araneomorphae</taxon>
        <taxon>Entelegynae</taxon>
        <taxon>Araneoidea</taxon>
        <taxon>Nephilidae</taxon>
        <taxon>Trichonephila</taxon>
    </lineage>
</organism>
<evidence type="ECO:0000313" key="1">
    <source>
        <dbReference type="EMBL" id="GFY23365.1"/>
    </source>
</evidence>
<comment type="caution">
    <text evidence="1">The sequence shown here is derived from an EMBL/GenBank/DDBJ whole genome shotgun (WGS) entry which is preliminary data.</text>
</comment>
<name>A0A8X6VVV7_TRICX</name>
<dbReference type="InterPro" id="IPR036397">
    <property type="entry name" value="RNaseH_sf"/>
</dbReference>
<protein>
    <submittedName>
        <fullName evidence="1">Transposable element Tcb2 transposase</fullName>
    </submittedName>
</protein>
<keyword evidence="2" id="KW-1185">Reference proteome</keyword>
<dbReference type="Proteomes" id="UP000887159">
    <property type="component" value="Unassembled WGS sequence"/>
</dbReference>
<gene>
    <name evidence="1" type="primary">X975_02391</name>
    <name evidence="1" type="ORF">TNCV_3940611</name>
</gene>
<sequence length="171" mass="19152">MVPSTISRPLAEVGLRSQRPLRHLTLTRGIFWSGIAANHHGYHRILFDDENLALLLKQMTIFSMSEGAIAFVLQRHTATTPGVMVWDATSYESRSSLVILQTSLTTKQYVDTILRSVVLSFMARHLEASFQQDNTRSIPLAYLWSALVPLILFPGQKGHQTFHQSNMSGAS</sequence>